<dbReference type="GO" id="GO:0005694">
    <property type="term" value="C:chromosome"/>
    <property type="evidence" value="ECO:0007669"/>
    <property type="project" value="TreeGrafter"/>
</dbReference>
<dbReference type="GO" id="GO:0003677">
    <property type="term" value="F:DNA binding"/>
    <property type="evidence" value="ECO:0007669"/>
    <property type="project" value="UniProtKB-KW"/>
</dbReference>
<comment type="catalytic activity">
    <reaction evidence="6">
        <text>Couples ATP hydrolysis with the unwinding of duplex DNA by translocating in the 3'-5' direction.</text>
        <dbReference type="EC" id="5.6.2.4"/>
    </reaction>
</comment>
<evidence type="ECO:0000256" key="1">
    <source>
        <dbReference type="ARBA" id="ARBA00005446"/>
    </source>
</evidence>
<dbReference type="SMART" id="SM00490">
    <property type="entry name" value="HELICc"/>
    <property type="match status" value="1"/>
</dbReference>
<dbReference type="PANTHER" id="PTHR13710">
    <property type="entry name" value="DNA HELICASE RECQ FAMILY MEMBER"/>
    <property type="match status" value="1"/>
</dbReference>
<dbReference type="InterPro" id="IPR014001">
    <property type="entry name" value="Helicase_ATP-bd"/>
</dbReference>
<dbReference type="EMBL" id="JAACJK010000063">
    <property type="protein sequence ID" value="KAF5335399.1"/>
    <property type="molecule type" value="Genomic_DNA"/>
</dbReference>
<reference evidence="12 13" key="1">
    <citation type="journal article" date="2020" name="ISME J.">
        <title>Uncovering the hidden diversity of litter-decomposition mechanisms in mushroom-forming fungi.</title>
        <authorList>
            <person name="Floudas D."/>
            <person name="Bentzer J."/>
            <person name="Ahren D."/>
            <person name="Johansson T."/>
            <person name="Persson P."/>
            <person name="Tunlid A."/>
        </authorList>
    </citation>
    <scope>NUCLEOTIDE SEQUENCE [LARGE SCALE GENOMIC DNA]</scope>
    <source>
        <strain evidence="12 13">CBS 175.51</strain>
    </source>
</reference>
<gene>
    <name evidence="11" type="ORF">D9611_011719</name>
    <name evidence="12" type="ORF">D9611_011723</name>
</gene>
<dbReference type="PROSITE" id="PS51192">
    <property type="entry name" value="HELICASE_ATP_BIND_1"/>
    <property type="match status" value="1"/>
</dbReference>
<evidence type="ECO:0000256" key="5">
    <source>
        <dbReference type="ARBA" id="ARBA00023235"/>
    </source>
</evidence>
<feature type="region of interest" description="Disordered" evidence="8">
    <location>
        <begin position="701"/>
        <end position="727"/>
    </location>
</feature>
<dbReference type="SMART" id="SM00487">
    <property type="entry name" value="DEXDc"/>
    <property type="match status" value="1"/>
</dbReference>
<evidence type="ECO:0000259" key="9">
    <source>
        <dbReference type="PROSITE" id="PS51192"/>
    </source>
</evidence>
<comment type="similarity">
    <text evidence="1">Belongs to the helicase family. RecQ subfamily.</text>
</comment>
<evidence type="ECO:0000256" key="4">
    <source>
        <dbReference type="ARBA" id="ARBA00023125"/>
    </source>
</evidence>
<evidence type="ECO:0000313" key="13">
    <source>
        <dbReference type="Proteomes" id="UP000541558"/>
    </source>
</evidence>
<sequence>MNPSTPLNEPPSKRRRTVPWDPAKENVPPRPNLPTPQSTPGGPLLDIPFAPSTPTPITRPGVPFAPLTPLATPLFQSSAPKKKQRPIYVNGFLQDPNVKPSTKGVYTGANRGRSKLAPFTFAQFAQLTSMGNLEEHEWNKLAREHGVLRQDQSLKDFQVEAANHIVNRDRDLCVVSPTGSGKSLVWVLPLLAQGTGVSLVIVPYTSLGHQGELRFAGTKLKSRFVHSKNKSRGLLEEIARGAGMFVVYVCAEMLETPTFANLLHSESFKAQLSGVYLDEAHTPHESQHWRPAYARLHLLRRIAGLSDVPMIALSATLPSIYRQSLLSCVGLKPNYYLIHKGNFRAELSVIIKFMQFDIISFNDLVFIFPLDGNPASIPQTIIYSDDIERITKAFWWCKAGMEARGILDTGFVDLLHAGLSTSHQESCTRDFMSGAISILFATDKVGAGMDFPNVKRVVQYCCRDLTLVQWEQRRGRGARTAGNSAVGILLVEKSMASSETGPSLAAPGSEDPGLVDVIRSNTTCYEMITNKWLENPGLSIPCGARCSRCNPSLLNNIRTFTWMPVTNLAPAVAAPAVTGPTPPSEAQQAIAIDKLKAWRLDLWTREWKDKWFSYGPDHLICDADIAALAKTIHSIKTTDCIYKKAHIPHFTAIAPPLLQKIQAIKLELYPDLASDTPHPNLPVQNLAPVIPSTVPEPAPYPSIRWANDLPTTTPSRSSHSQFQSQQS</sequence>
<feature type="domain" description="Helicase ATP-binding" evidence="9">
    <location>
        <begin position="163"/>
        <end position="335"/>
    </location>
</feature>
<comment type="caution">
    <text evidence="12">The sequence shown here is derived from an EMBL/GenBank/DDBJ whole genome shotgun (WGS) entry which is preliminary data.</text>
</comment>
<evidence type="ECO:0000313" key="12">
    <source>
        <dbReference type="EMBL" id="KAF5335399.1"/>
    </source>
</evidence>
<dbReference type="InterPro" id="IPR027417">
    <property type="entry name" value="P-loop_NTPase"/>
</dbReference>
<evidence type="ECO:0000256" key="3">
    <source>
        <dbReference type="ARBA" id="ARBA00022840"/>
    </source>
</evidence>
<evidence type="ECO:0000256" key="2">
    <source>
        <dbReference type="ARBA" id="ARBA00022741"/>
    </source>
</evidence>
<dbReference type="Proteomes" id="UP000541558">
    <property type="component" value="Unassembled WGS sequence"/>
</dbReference>
<protein>
    <recommendedName>
        <fullName evidence="7">DNA 3'-5' helicase</fullName>
        <ecNumber evidence="7">5.6.2.4</ecNumber>
    </recommendedName>
</protein>
<evidence type="ECO:0000259" key="10">
    <source>
        <dbReference type="PROSITE" id="PS51194"/>
    </source>
</evidence>
<evidence type="ECO:0000256" key="7">
    <source>
        <dbReference type="ARBA" id="ARBA00034808"/>
    </source>
</evidence>
<keyword evidence="4" id="KW-0238">DNA-binding</keyword>
<keyword evidence="5" id="KW-0413">Isomerase</keyword>
<proteinExistence type="inferred from homology"/>
<dbReference type="GO" id="GO:0000724">
    <property type="term" value="P:double-strand break repair via homologous recombination"/>
    <property type="evidence" value="ECO:0007669"/>
    <property type="project" value="TreeGrafter"/>
</dbReference>
<dbReference type="OrthoDB" id="10261556at2759"/>
<dbReference type="PROSITE" id="PS51194">
    <property type="entry name" value="HELICASE_CTER"/>
    <property type="match status" value="1"/>
</dbReference>
<organism evidence="12 13">
    <name type="scientific">Ephemerocybe angulata</name>
    <dbReference type="NCBI Taxonomy" id="980116"/>
    <lineage>
        <taxon>Eukaryota</taxon>
        <taxon>Fungi</taxon>
        <taxon>Dikarya</taxon>
        <taxon>Basidiomycota</taxon>
        <taxon>Agaricomycotina</taxon>
        <taxon>Agaricomycetes</taxon>
        <taxon>Agaricomycetidae</taxon>
        <taxon>Agaricales</taxon>
        <taxon>Agaricineae</taxon>
        <taxon>Psathyrellaceae</taxon>
        <taxon>Ephemerocybe</taxon>
    </lineage>
</organism>
<keyword evidence="3" id="KW-0067">ATP-binding</keyword>
<dbReference type="Gene3D" id="3.40.50.300">
    <property type="entry name" value="P-loop containing nucleotide triphosphate hydrolases"/>
    <property type="match status" value="2"/>
</dbReference>
<evidence type="ECO:0000256" key="8">
    <source>
        <dbReference type="SAM" id="MobiDB-lite"/>
    </source>
</evidence>
<dbReference type="Pfam" id="PF00271">
    <property type="entry name" value="Helicase_C"/>
    <property type="match status" value="1"/>
</dbReference>
<feature type="domain" description="Helicase C-terminal" evidence="10">
    <location>
        <begin position="360"/>
        <end position="537"/>
    </location>
</feature>
<dbReference type="GO" id="GO:0005737">
    <property type="term" value="C:cytoplasm"/>
    <property type="evidence" value="ECO:0007669"/>
    <property type="project" value="TreeGrafter"/>
</dbReference>
<dbReference type="GO" id="GO:0043138">
    <property type="term" value="F:3'-5' DNA helicase activity"/>
    <property type="evidence" value="ECO:0007669"/>
    <property type="project" value="UniProtKB-EC"/>
</dbReference>
<keyword evidence="2" id="KW-0547">Nucleotide-binding</keyword>
<dbReference type="EC" id="5.6.2.4" evidence="7"/>
<dbReference type="Pfam" id="PF00270">
    <property type="entry name" value="DEAD"/>
    <property type="match status" value="1"/>
</dbReference>
<evidence type="ECO:0000256" key="6">
    <source>
        <dbReference type="ARBA" id="ARBA00034617"/>
    </source>
</evidence>
<dbReference type="SUPFAM" id="SSF52540">
    <property type="entry name" value="P-loop containing nucleoside triphosphate hydrolases"/>
    <property type="match status" value="1"/>
</dbReference>
<dbReference type="PANTHER" id="PTHR13710:SF105">
    <property type="entry name" value="ATP-DEPENDENT DNA HELICASE Q1"/>
    <property type="match status" value="1"/>
</dbReference>
<accession>A0A8H5FFZ7</accession>
<dbReference type="InterPro" id="IPR001650">
    <property type="entry name" value="Helicase_C-like"/>
</dbReference>
<evidence type="ECO:0000313" key="11">
    <source>
        <dbReference type="EMBL" id="KAF5335324.1"/>
    </source>
</evidence>
<dbReference type="EMBL" id="JAACJK010000063">
    <property type="protein sequence ID" value="KAF5335324.1"/>
    <property type="molecule type" value="Genomic_DNA"/>
</dbReference>
<dbReference type="GO" id="GO:0005524">
    <property type="term" value="F:ATP binding"/>
    <property type="evidence" value="ECO:0007669"/>
    <property type="project" value="UniProtKB-KW"/>
</dbReference>
<keyword evidence="13" id="KW-1185">Reference proteome</keyword>
<dbReference type="GO" id="GO:0009378">
    <property type="term" value="F:four-way junction helicase activity"/>
    <property type="evidence" value="ECO:0007669"/>
    <property type="project" value="TreeGrafter"/>
</dbReference>
<feature type="region of interest" description="Disordered" evidence="8">
    <location>
        <begin position="1"/>
        <end position="64"/>
    </location>
</feature>
<feature type="compositionally biased region" description="Low complexity" evidence="8">
    <location>
        <begin position="715"/>
        <end position="727"/>
    </location>
</feature>
<name>A0A8H5FFZ7_9AGAR</name>
<dbReference type="AlphaFoldDB" id="A0A8H5FFZ7"/>
<dbReference type="InterPro" id="IPR011545">
    <property type="entry name" value="DEAD/DEAH_box_helicase_dom"/>
</dbReference>